<feature type="chain" id="PRO_5019504258" evidence="1">
    <location>
        <begin position="28"/>
        <end position="204"/>
    </location>
</feature>
<dbReference type="Gramene" id="XM_028350122.1">
    <property type="protein sequence ID" value="XP_028205923.1"/>
    <property type="gene ID" value="LOC114389445"/>
</dbReference>
<dbReference type="Proteomes" id="UP000289340">
    <property type="component" value="Chromosome 16"/>
</dbReference>
<gene>
    <name evidence="2" type="ORF">D0Y65_044345</name>
</gene>
<name>A0A445GLE2_GLYSO</name>
<dbReference type="Gene3D" id="2.80.10.50">
    <property type="match status" value="1"/>
</dbReference>
<dbReference type="SUPFAM" id="SSF50386">
    <property type="entry name" value="STI-like"/>
    <property type="match status" value="1"/>
</dbReference>
<organism evidence="2 3">
    <name type="scientific">Glycine soja</name>
    <name type="common">Wild soybean</name>
    <dbReference type="NCBI Taxonomy" id="3848"/>
    <lineage>
        <taxon>Eukaryota</taxon>
        <taxon>Viridiplantae</taxon>
        <taxon>Streptophyta</taxon>
        <taxon>Embryophyta</taxon>
        <taxon>Tracheophyta</taxon>
        <taxon>Spermatophyta</taxon>
        <taxon>Magnoliopsida</taxon>
        <taxon>eudicotyledons</taxon>
        <taxon>Gunneridae</taxon>
        <taxon>Pentapetalae</taxon>
        <taxon>rosids</taxon>
        <taxon>fabids</taxon>
        <taxon>Fabales</taxon>
        <taxon>Fabaceae</taxon>
        <taxon>Papilionoideae</taxon>
        <taxon>50 kb inversion clade</taxon>
        <taxon>NPAAA clade</taxon>
        <taxon>indigoferoid/millettioid clade</taxon>
        <taxon>Phaseoleae</taxon>
        <taxon>Glycine</taxon>
        <taxon>Glycine subgen. Soja</taxon>
    </lineage>
</organism>
<dbReference type="SMART" id="SM00452">
    <property type="entry name" value="STI"/>
    <property type="match status" value="1"/>
</dbReference>
<dbReference type="CDD" id="cd23375">
    <property type="entry name" value="beta-trefoil_STI_VvMLP-like"/>
    <property type="match status" value="1"/>
</dbReference>
<keyword evidence="1" id="KW-0732">Signal</keyword>
<evidence type="ECO:0000313" key="2">
    <source>
        <dbReference type="EMBL" id="RZB62032.1"/>
    </source>
</evidence>
<proteinExistence type="predicted"/>
<dbReference type="PRINTS" id="PR00291">
    <property type="entry name" value="KUNITZINHBTR"/>
</dbReference>
<feature type="signal peptide" evidence="1">
    <location>
        <begin position="1"/>
        <end position="27"/>
    </location>
</feature>
<dbReference type="Pfam" id="PF00197">
    <property type="entry name" value="Kunitz_legume"/>
    <property type="match status" value="1"/>
</dbReference>
<dbReference type="InterPro" id="IPR002160">
    <property type="entry name" value="Prot_inh_Kunz-lg"/>
</dbReference>
<dbReference type="EMBL" id="QZWG01000016">
    <property type="protein sequence ID" value="RZB62032.1"/>
    <property type="molecule type" value="Genomic_DNA"/>
</dbReference>
<sequence length="204" mass="22140">MKKVSPLVFSILFLAFTIEPFIGIAAAAPEAVLDTSGQKLRTGVKYYILPVFRGKGGGLTVSSSGNNTCPLFVVQEKLEVSKGTPVTFTPYNAKSGVILTSTDLNIKSYGKTTTCDKPPVWKLLKVLTGVWFLSTGGVEGNPGVNTVVNWFKIEKAEKDYVLSFCPSFAQTLCRELGLYVGDDGNKHLSLSDKVPSFKVMFKRA</sequence>
<protein>
    <submittedName>
        <fullName evidence="2">Kunitz trypsin inhibitor 2</fullName>
    </submittedName>
</protein>
<dbReference type="PANTHER" id="PTHR33107">
    <property type="entry name" value="KUNITZ TRYPSIN INHIBITOR 2"/>
    <property type="match status" value="1"/>
</dbReference>
<keyword evidence="3" id="KW-1185">Reference proteome</keyword>
<dbReference type="InterPro" id="IPR011065">
    <property type="entry name" value="Kunitz_inhibitor_STI-like_sf"/>
</dbReference>
<comment type="caution">
    <text evidence="2">The sequence shown here is derived from an EMBL/GenBank/DDBJ whole genome shotgun (WGS) entry which is preliminary data.</text>
</comment>
<evidence type="ECO:0000313" key="3">
    <source>
        <dbReference type="Proteomes" id="UP000289340"/>
    </source>
</evidence>
<dbReference type="AlphaFoldDB" id="A0A445GLE2"/>
<evidence type="ECO:0000256" key="1">
    <source>
        <dbReference type="SAM" id="SignalP"/>
    </source>
</evidence>
<dbReference type="PANTHER" id="PTHR33107:SF85">
    <property type="entry name" value="KUNITZ TYPE TRYPSIN INHIBITOR _ MIRACULIN"/>
    <property type="match status" value="1"/>
</dbReference>
<dbReference type="GO" id="GO:0004866">
    <property type="term" value="F:endopeptidase inhibitor activity"/>
    <property type="evidence" value="ECO:0007669"/>
    <property type="project" value="InterPro"/>
</dbReference>
<reference evidence="2 3" key="1">
    <citation type="submission" date="2018-09" db="EMBL/GenBank/DDBJ databases">
        <title>A high-quality reference genome of wild soybean provides a powerful tool to mine soybean genomes.</title>
        <authorList>
            <person name="Xie M."/>
            <person name="Chung C.Y.L."/>
            <person name="Li M.-W."/>
            <person name="Wong F.-L."/>
            <person name="Chan T.-F."/>
            <person name="Lam H.-M."/>
        </authorList>
    </citation>
    <scope>NUCLEOTIDE SEQUENCE [LARGE SCALE GENOMIC DNA]</scope>
    <source>
        <strain evidence="3">cv. W05</strain>
        <tissue evidence="2">Hypocotyl of etiolated seedlings</tissue>
    </source>
</reference>
<accession>A0A445GLE2</accession>